<dbReference type="EMBL" id="PDND01000112">
    <property type="protein sequence ID" value="PGH31869.1"/>
    <property type="molecule type" value="Genomic_DNA"/>
</dbReference>
<protein>
    <submittedName>
        <fullName evidence="1">Uncharacterized protein</fullName>
    </submittedName>
</protein>
<comment type="caution">
    <text evidence="1">The sequence shown here is derived from an EMBL/GenBank/DDBJ whole genome shotgun (WGS) entry which is preliminary data.</text>
</comment>
<proteinExistence type="predicted"/>
<dbReference type="Proteomes" id="UP000226031">
    <property type="component" value="Unassembled WGS sequence"/>
</dbReference>
<dbReference type="AlphaFoldDB" id="A0A2B7ZFA2"/>
<reference evidence="1 2" key="1">
    <citation type="submission" date="2017-10" db="EMBL/GenBank/DDBJ databases">
        <title>Comparative genomics in systemic dimorphic fungi from Ajellomycetaceae.</title>
        <authorList>
            <person name="Munoz J.F."/>
            <person name="Mcewen J.G."/>
            <person name="Clay O.K."/>
            <person name="Cuomo C.A."/>
        </authorList>
    </citation>
    <scope>NUCLEOTIDE SEQUENCE [LARGE SCALE GENOMIC DNA]</scope>
    <source>
        <strain evidence="1 2">UAMH4076</strain>
    </source>
</reference>
<evidence type="ECO:0000313" key="1">
    <source>
        <dbReference type="EMBL" id="PGH31869.1"/>
    </source>
</evidence>
<dbReference type="STRING" id="73230.A0A2B7ZFA2"/>
<sequence length="65" mass="7070">MLINRQNAPIVLNPTVVSNETGSVTIKADFPYDQHLLNGLTIAMLSNTSGLFEDTIDVSDHTVLN</sequence>
<keyword evidence="2" id="KW-1185">Reference proteome</keyword>
<organism evidence="1 2">
    <name type="scientific">[Emmonsia] crescens</name>
    <dbReference type="NCBI Taxonomy" id="73230"/>
    <lineage>
        <taxon>Eukaryota</taxon>
        <taxon>Fungi</taxon>
        <taxon>Dikarya</taxon>
        <taxon>Ascomycota</taxon>
        <taxon>Pezizomycotina</taxon>
        <taxon>Eurotiomycetes</taxon>
        <taxon>Eurotiomycetidae</taxon>
        <taxon>Onygenales</taxon>
        <taxon>Ajellomycetaceae</taxon>
        <taxon>Emergomyces</taxon>
    </lineage>
</organism>
<accession>A0A2B7ZFA2</accession>
<gene>
    <name evidence="1" type="ORF">GX50_05367</name>
</gene>
<name>A0A2B7ZFA2_9EURO</name>
<evidence type="ECO:0000313" key="2">
    <source>
        <dbReference type="Proteomes" id="UP000226031"/>
    </source>
</evidence>